<evidence type="ECO:0000313" key="2">
    <source>
        <dbReference type="EMBL" id="MDR6299560.1"/>
    </source>
</evidence>
<accession>A0ABU1K2T4</accession>
<name>A0ABU1K2T4_9FLAO</name>
<dbReference type="Proteomes" id="UP001257659">
    <property type="component" value="Unassembled WGS sequence"/>
</dbReference>
<keyword evidence="3" id="KW-1185">Reference proteome</keyword>
<reference evidence="2 3" key="1">
    <citation type="submission" date="2023-07" db="EMBL/GenBank/DDBJ databases">
        <title>Genomic Encyclopedia of Type Strains, Phase IV (KMG-IV): sequencing the most valuable type-strain genomes for metagenomic binning, comparative biology and taxonomic classification.</title>
        <authorList>
            <person name="Goeker M."/>
        </authorList>
    </citation>
    <scope>NUCLEOTIDE SEQUENCE [LARGE SCALE GENOMIC DNA]</scope>
    <source>
        <strain evidence="2 3">DSM 102814</strain>
    </source>
</reference>
<dbReference type="SMART" id="SM00558">
    <property type="entry name" value="JmjC"/>
    <property type="match status" value="1"/>
</dbReference>
<organism evidence="2 3">
    <name type="scientific">Mesonia maritima</name>
    <dbReference type="NCBI Taxonomy" id="1793873"/>
    <lineage>
        <taxon>Bacteria</taxon>
        <taxon>Pseudomonadati</taxon>
        <taxon>Bacteroidota</taxon>
        <taxon>Flavobacteriia</taxon>
        <taxon>Flavobacteriales</taxon>
        <taxon>Flavobacteriaceae</taxon>
        <taxon>Mesonia</taxon>
    </lineage>
</organism>
<proteinExistence type="predicted"/>
<dbReference type="PROSITE" id="PS51184">
    <property type="entry name" value="JMJC"/>
    <property type="match status" value="1"/>
</dbReference>
<sequence>MKLKEIDYRDKITGTEFITNYVKKQKPLVLTKLSEDWPARKKWNLNYFAEEVGNVVVPLYDSEPAKGNENSRKPAKRLPMREYIQLLKKGPTDLRIFFFNVLQKCPKLTEDFSYPDIGLKFFKKLPVLFFGGEGARVLTHYDVDLAENMHFNLYGEKEVILFPHDQKKYLYHVPFSIVTIEEIEMDNPDFKKYPALKKLEGYKVRLKAGETLYIPSGYWHYIRYVSPSISMTLRALPRSFSKLTKVFKNIVFMMSFDNLMRKLRGQRWVDYKNKLAVKRTHKNI</sequence>
<comment type="caution">
    <text evidence="2">The sequence shown here is derived from an EMBL/GenBank/DDBJ whole genome shotgun (WGS) entry which is preliminary data.</text>
</comment>
<dbReference type="Pfam" id="PF13621">
    <property type="entry name" value="Cupin_8"/>
    <property type="match status" value="1"/>
</dbReference>
<protein>
    <recommendedName>
        <fullName evidence="1">JmjC domain-containing protein</fullName>
    </recommendedName>
</protein>
<dbReference type="PANTHER" id="PTHR12461:SF105">
    <property type="entry name" value="HYPOXIA-INDUCIBLE FACTOR 1-ALPHA INHIBITOR"/>
    <property type="match status" value="1"/>
</dbReference>
<dbReference type="InterPro" id="IPR041667">
    <property type="entry name" value="Cupin_8"/>
</dbReference>
<dbReference type="InterPro" id="IPR003347">
    <property type="entry name" value="JmjC_dom"/>
</dbReference>
<evidence type="ECO:0000259" key="1">
    <source>
        <dbReference type="PROSITE" id="PS51184"/>
    </source>
</evidence>
<gene>
    <name evidence="2" type="ORF">GGR31_000176</name>
</gene>
<dbReference type="Gene3D" id="2.60.120.650">
    <property type="entry name" value="Cupin"/>
    <property type="match status" value="1"/>
</dbReference>
<evidence type="ECO:0000313" key="3">
    <source>
        <dbReference type="Proteomes" id="UP001257659"/>
    </source>
</evidence>
<dbReference type="PANTHER" id="PTHR12461">
    <property type="entry name" value="HYPOXIA-INDUCIBLE FACTOR 1 ALPHA INHIBITOR-RELATED"/>
    <property type="match status" value="1"/>
</dbReference>
<feature type="domain" description="JmjC" evidence="1">
    <location>
        <begin position="79"/>
        <end position="252"/>
    </location>
</feature>
<dbReference type="SUPFAM" id="SSF51197">
    <property type="entry name" value="Clavaminate synthase-like"/>
    <property type="match status" value="1"/>
</dbReference>
<dbReference type="RefSeq" id="WP_309726355.1">
    <property type="nucleotide sequence ID" value="NZ_JAVDQA010000001.1"/>
</dbReference>
<dbReference type="EMBL" id="JAVDQA010000001">
    <property type="protein sequence ID" value="MDR6299560.1"/>
    <property type="molecule type" value="Genomic_DNA"/>
</dbReference>